<dbReference type="Pfam" id="PF10105">
    <property type="entry name" value="DUF2344"/>
    <property type="match status" value="1"/>
</dbReference>
<feature type="domain" description="DUF2344" evidence="1">
    <location>
        <begin position="5"/>
        <end position="192"/>
    </location>
</feature>
<dbReference type="NCBIfam" id="TIGR03936">
    <property type="entry name" value="sam_1_link_chp"/>
    <property type="match status" value="1"/>
</dbReference>
<evidence type="ECO:0000313" key="3">
    <source>
        <dbReference type="Proteomes" id="UP000002411"/>
    </source>
</evidence>
<dbReference type="InterPro" id="IPR018768">
    <property type="entry name" value="DUF2344"/>
</dbReference>
<dbReference type="Proteomes" id="UP000002411">
    <property type="component" value="Chromosome"/>
</dbReference>
<keyword evidence="3" id="KW-1185">Reference proteome</keyword>
<dbReference type="RefSeq" id="WP_012101255.1">
    <property type="nucleotide sequence ID" value="NC_009706.1"/>
</dbReference>
<protein>
    <recommendedName>
        <fullName evidence="1">DUF2344 domain-containing protein</fullName>
    </recommendedName>
</protein>
<name>A5N6J7_CLOK5</name>
<dbReference type="HOGENOM" id="CLU_083579_1_0_9"/>
<dbReference type="EMBL" id="CP000673">
    <property type="protein sequence ID" value="EDK32928.1"/>
    <property type="molecule type" value="Genomic_DNA"/>
</dbReference>
<reference evidence="2 3" key="1">
    <citation type="journal article" date="2008" name="Proc. Natl. Acad. Sci. U.S.A.">
        <title>The genome of Clostridium kluyveri, a strict anaerobe with unique metabolic features.</title>
        <authorList>
            <person name="Seedorf H."/>
            <person name="Fricke W.F."/>
            <person name="Veith B."/>
            <person name="Brueggemann H."/>
            <person name="Liesegang H."/>
            <person name="Strittmatter A."/>
            <person name="Miethke M."/>
            <person name="Buckel W."/>
            <person name="Hinderberger J."/>
            <person name="Li F."/>
            <person name="Hagemeier C."/>
            <person name="Thauer R.K."/>
            <person name="Gottschalk G."/>
        </authorList>
    </citation>
    <scope>NUCLEOTIDE SEQUENCE [LARGE SCALE GENOMIC DNA]</scope>
    <source>
        <strain evidence="3">ATCC 8527 / DSM 555 / NCIMB 10680</strain>
    </source>
</reference>
<dbReference type="KEGG" id="ckl:CKL_0877"/>
<dbReference type="eggNOG" id="COG5011">
    <property type="taxonomic scope" value="Bacteria"/>
</dbReference>
<proteinExistence type="predicted"/>
<organism evidence="2 3">
    <name type="scientific">Clostridium kluyveri (strain ATCC 8527 / DSM 555 / NBRC 12016 / NCIMB 10680 / K1)</name>
    <dbReference type="NCBI Taxonomy" id="431943"/>
    <lineage>
        <taxon>Bacteria</taxon>
        <taxon>Bacillati</taxon>
        <taxon>Bacillota</taxon>
        <taxon>Clostridia</taxon>
        <taxon>Eubacteriales</taxon>
        <taxon>Clostridiaceae</taxon>
        <taxon>Clostridium</taxon>
    </lineage>
</organism>
<dbReference type="STRING" id="431943.CKL_0877"/>
<dbReference type="AlphaFoldDB" id="A5N6J7"/>
<evidence type="ECO:0000313" key="2">
    <source>
        <dbReference type="EMBL" id="EDK32928.1"/>
    </source>
</evidence>
<accession>A5N6J7</accession>
<evidence type="ECO:0000259" key="1">
    <source>
        <dbReference type="Pfam" id="PF10105"/>
    </source>
</evidence>
<sequence>MKEQYLIKFSKKNSIKFIGHLDLMRTIQRMIKRTDLPVEYSKGFNPHINMSIAQPLAVGIYSCGEYMDLYFEEEVSKEEILEKLNNNAPLGIEILKASKVYNVENKKIFKSMAAIRAAKYSIQIPCRDTDKIETHMNNLINMAEWNTLKRSKKGEQETDIKKMVKYMNYSICHNSLVLDTTISCGSIDNLSPGFLSNYIQNNIGGCDENSFVNIMREEMYGELENRLIPLYEYVEKMY</sequence>
<gene>
    <name evidence="2" type="ordered locus">CKL_0877</name>
</gene>